<dbReference type="OrthoDB" id="9971853at2759"/>
<reference evidence="6 7" key="1">
    <citation type="submission" date="2019-04" db="EMBL/GenBank/DDBJ databases">
        <title>Comparative genomics and transcriptomics to analyze fruiting body development in filamentous ascomycetes.</title>
        <authorList>
            <consortium name="DOE Joint Genome Institute"/>
            <person name="Lutkenhaus R."/>
            <person name="Traeger S."/>
            <person name="Breuer J."/>
            <person name="Kuo A."/>
            <person name="Lipzen A."/>
            <person name="Pangilinan J."/>
            <person name="Dilworth D."/>
            <person name="Sandor L."/>
            <person name="Poggeler S."/>
            <person name="Barry K."/>
            <person name="Grigoriev I.V."/>
            <person name="Nowrousian M."/>
        </authorList>
    </citation>
    <scope>NUCLEOTIDE SEQUENCE [LARGE SCALE GENOMIC DNA]</scope>
    <source>
        <strain evidence="6 7">CBS 389.68</strain>
    </source>
</reference>
<dbReference type="PANTHER" id="PTHR31308">
    <property type="match status" value="1"/>
</dbReference>
<organism evidence="6 7">
    <name type="scientific">Ascodesmis nigricans</name>
    <dbReference type="NCBI Taxonomy" id="341454"/>
    <lineage>
        <taxon>Eukaryota</taxon>
        <taxon>Fungi</taxon>
        <taxon>Dikarya</taxon>
        <taxon>Ascomycota</taxon>
        <taxon>Pezizomycotina</taxon>
        <taxon>Pezizomycetes</taxon>
        <taxon>Pezizales</taxon>
        <taxon>Ascodesmidaceae</taxon>
        <taxon>Ascodesmis</taxon>
    </lineage>
</organism>
<dbReference type="InterPro" id="IPR052066">
    <property type="entry name" value="Glycosphingolipid_Hydrolases"/>
</dbReference>
<dbReference type="InterPro" id="IPR017853">
    <property type="entry name" value="GH"/>
</dbReference>
<sequence>MSSSPASPTPTYPGPPPPLHTHPSLPILLDPYNRQILLRGVNLSGDAKVPLHAPLAGTPEFFTGKDSTGSPISYLGRPFANLVEAEEWLRRFKHWGWNCLRIVVVWEALEPHSMGVYDDTYIDSIAQLIALASRLGLYSFLDGHQDVFSRLTGGSGAPAWTFDLVGLDLTNLVDTTTAALDPADATTPLSTPSSRLWPTNYTKMAVATMFTIFFAGKELAPSALYQGAEEEFKGWNVGDVLQEAYVRAFGRLLRRVVEVQGGQGGLLGVDPMNEPHPGYIGLETLARWDETTDLHLGWMPSPIEGMRLAGGEAVEVAWYERCWPGPSWPQKRELRNSGRQRVWKHGRDDIWAVEGVYSPSTGEVDNTYFSRREADFNQLYTSFLTKFYSAITTSHPSLQHLYLFLEPLPNAPPPPLPPAIPRDRIIYSPHWYDIRVLFEKHLTPWISFDVLSLARGSRNLLAHTYFDLSRNYEANFSRFCEKPHHGELPCVVGETGVPVDLNNMGYYHGDVAVQEQMLDAIVTAMERCGLGYSLWNFTLSHTHNHVIKRAGDLGSSSSSRSSSWISALSSWAGGSAAVEENSNIATHQSGDNWNSEDFSLVSLAPHDLRAGIASMGVYRGLRMKRAVVRPAVVAVAGVLQKSEFTLASRRFVVEYIANEVRGGGDTTTSTMTTTTEGKKDAGRGKQKHTQSESESEFLIPRLHYSHIPLVQLSISINSQVALVTAVDETPVRGLAVVAVAGNEVLVRYEWCLRDERLRVWVEEGGGGGDGGGTGEGGDSRGRRVRVEVRGWEKVGWGWGLW</sequence>
<dbReference type="AlphaFoldDB" id="A0A4S2MIZ0"/>
<dbReference type="GO" id="GO:0000272">
    <property type="term" value="P:polysaccharide catabolic process"/>
    <property type="evidence" value="ECO:0007669"/>
    <property type="project" value="InterPro"/>
</dbReference>
<evidence type="ECO:0000259" key="5">
    <source>
        <dbReference type="Pfam" id="PF00150"/>
    </source>
</evidence>
<comment type="similarity">
    <text evidence="1">Belongs to the glycosyl hydrolase 5 (cellulase A) family.</text>
</comment>
<evidence type="ECO:0000256" key="1">
    <source>
        <dbReference type="ARBA" id="ARBA00005641"/>
    </source>
</evidence>
<dbReference type="Pfam" id="PF00150">
    <property type="entry name" value="Cellulase"/>
    <property type="match status" value="1"/>
</dbReference>
<evidence type="ECO:0000256" key="4">
    <source>
        <dbReference type="SAM" id="MobiDB-lite"/>
    </source>
</evidence>
<dbReference type="STRING" id="341454.A0A4S2MIZ0"/>
<keyword evidence="3" id="KW-0326">Glycosidase</keyword>
<evidence type="ECO:0000313" key="7">
    <source>
        <dbReference type="Proteomes" id="UP000298138"/>
    </source>
</evidence>
<accession>A0A4S2MIZ0</accession>
<proteinExistence type="inferred from homology"/>
<feature type="domain" description="Glycoside hydrolase family 5" evidence="5">
    <location>
        <begin position="84"/>
        <end position="146"/>
    </location>
</feature>
<name>A0A4S2MIZ0_9PEZI</name>
<feature type="compositionally biased region" description="Pro residues" evidence="4">
    <location>
        <begin position="7"/>
        <end position="20"/>
    </location>
</feature>
<evidence type="ECO:0000313" key="6">
    <source>
        <dbReference type="EMBL" id="TGZ76783.1"/>
    </source>
</evidence>
<dbReference type="Proteomes" id="UP000298138">
    <property type="component" value="Unassembled WGS sequence"/>
</dbReference>
<dbReference type="Gene3D" id="3.20.20.80">
    <property type="entry name" value="Glycosidases"/>
    <property type="match status" value="1"/>
</dbReference>
<dbReference type="InterPro" id="IPR001547">
    <property type="entry name" value="Glyco_hydro_5"/>
</dbReference>
<dbReference type="EMBL" id="ML220166">
    <property type="protein sequence ID" value="TGZ76783.1"/>
    <property type="molecule type" value="Genomic_DNA"/>
</dbReference>
<feature type="compositionally biased region" description="Low complexity" evidence="4">
    <location>
        <begin position="666"/>
        <end position="675"/>
    </location>
</feature>
<keyword evidence="7" id="KW-1185">Reference proteome</keyword>
<evidence type="ECO:0000256" key="3">
    <source>
        <dbReference type="ARBA" id="ARBA00023295"/>
    </source>
</evidence>
<dbReference type="InParanoid" id="A0A4S2MIZ0"/>
<dbReference type="SUPFAM" id="SSF51445">
    <property type="entry name" value="(Trans)glycosidases"/>
    <property type="match status" value="1"/>
</dbReference>
<feature type="region of interest" description="Disordered" evidence="4">
    <location>
        <begin position="1"/>
        <end position="20"/>
    </location>
</feature>
<evidence type="ECO:0000256" key="2">
    <source>
        <dbReference type="ARBA" id="ARBA00022801"/>
    </source>
</evidence>
<dbReference type="PANTHER" id="PTHR31308:SF5">
    <property type="entry name" value="ERGOSTERYL-BETA-GLUCOSIDASE"/>
    <property type="match status" value="1"/>
</dbReference>
<gene>
    <name evidence="6" type="ORF">EX30DRAFT_352348</name>
</gene>
<feature type="region of interest" description="Disordered" evidence="4">
    <location>
        <begin position="664"/>
        <end position="694"/>
    </location>
</feature>
<dbReference type="GO" id="GO:0004553">
    <property type="term" value="F:hydrolase activity, hydrolyzing O-glycosyl compounds"/>
    <property type="evidence" value="ECO:0007669"/>
    <property type="project" value="InterPro"/>
</dbReference>
<protein>
    <submittedName>
        <fullName evidence="6">Glycoside hydrolase</fullName>
    </submittedName>
</protein>
<keyword evidence="2 6" id="KW-0378">Hydrolase</keyword>